<keyword evidence="14" id="KW-0175">Coiled coil</keyword>
<evidence type="ECO:0000313" key="18">
    <source>
        <dbReference type="RefSeq" id="XP_014675838.1"/>
    </source>
</evidence>
<reference evidence="18" key="1">
    <citation type="submission" date="2025-08" db="UniProtKB">
        <authorList>
            <consortium name="RefSeq"/>
        </authorList>
    </citation>
    <scope>IDENTIFICATION</scope>
</reference>
<feature type="region of interest" description="Disordered" evidence="15">
    <location>
        <begin position="203"/>
        <end position="252"/>
    </location>
</feature>
<evidence type="ECO:0000256" key="12">
    <source>
        <dbReference type="ARBA" id="ARBA00048287"/>
    </source>
</evidence>
<keyword evidence="9 13" id="KW-0805">Transcription regulation</keyword>
<dbReference type="SUPFAM" id="SSF52768">
    <property type="entry name" value="Arginase/deacetylase"/>
    <property type="match status" value="1"/>
</dbReference>
<evidence type="ECO:0000256" key="4">
    <source>
        <dbReference type="ARBA" id="ARBA00022491"/>
    </source>
</evidence>
<keyword evidence="6 13" id="KW-0378">Hydrolase</keyword>
<evidence type="ECO:0000256" key="1">
    <source>
        <dbReference type="ARBA" id="ARBA00004123"/>
    </source>
</evidence>
<evidence type="ECO:0000256" key="13">
    <source>
        <dbReference type="PIRNR" id="PIRNR037911"/>
    </source>
</evidence>
<evidence type="ECO:0000256" key="11">
    <source>
        <dbReference type="ARBA" id="ARBA00023242"/>
    </source>
</evidence>
<gene>
    <name evidence="18" type="primary">LOC106815835</name>
</gene>
<name>A0ABM1EUG7_PRICU</name>
<sequence>MADQQQQQQQAFSLKQQQQLQQHMLLQQFEAHRAELAKAHEAELAETLQTQQQLLLAQEANFFEQQQKLAEEKRRVEAEEEKLERIKHKGKHEQSAVASSEVKQRLQEFVLSKRQRDMSHSQSALRSWAHDAAAAGGDTTGGGGGGGHHMGLSPPYKHPLLGRYDSDFPLRKTASEPNLKVRSILKHKVIERRNSPLLTRRKAMAPTKRKAQLALDADGAASVDSEPSSPVQNSDMRASPSSVCSLEGDTGGGGGGAYVGRLPLDVMRSMGVKQTQINDALYASPSLPNISLGRPHSSTSPCGGATGGGEADTEADVRAMAAARYGMPLTSHVLPGAWPYYPPSMPLIEGETTSPPTSPATYSPLSPPLIVDAALTRQARLQRSGLKPLSRTHSAPLPLQHPLLQQQQDLLLQREHYLQEKAYYDQQQLLKRQQIRQAILSRCNAKKAAEADDDCSAVGRHERQNDTIHEEVESMSVDRGSVDGATFASAAGDVLNFAYDLASVGPPIPKPVTRAFSSPLAAFNTSIAEEAPPPPQYRFTTGLTYDSLMLKHQCTCGNYSHHPEHGGRLQSIWARLQETGLAARCERVRARKATLDEIQTCHTEAHALFFGTSPLNRQKIDPHKLAELPIKNFVIMPCGGLGVDSDTSWNELHTGAAARMAAGCVIELAMRVGANEVRNGFAIVRPPGHHAEAQQAMGFCFFNNVVIAARALRSRAKLEKVLVLDWDIHHGNGTQQMTYADPHVLYISLHRHDNGNFFPGTGAPHEVGVDDGVGFNVNIAFSGALAPPMSDAEYLAAFRTVIMPIAREFDPEVVLVSGGFDATAGHPPQLGGYEVSAAMFGHLTREVMTLARGRVVIVLEGGYNLPTICDAAEECVRVLLGDAPSPLREGELTRPPNNSCQEALAAAMTVQAPHWPSIKRWAGTIGFTHHEAEAFEREEAETVSAFASLSMVQAGGHSPLMRSNGAVNTLLLIPEKPMEEDDVQIISNRSDGGKM</sequence>
<proteinExistence type="inferred from homology"/>
<evidence type="ECO:0000259" key="16">
    <source>
        <dbReference type="Pfam" id="PF00850"/>
    </source>
</evidence>
<feature type="coiled-coil region" evidence="14">
    <location>
        <begin position="62"/>
        <end position="89"/>
    </location>
</feature>
<evidence type="ECO:0000256" key="2">
    <source>
        <dbReference type="ARBA" id="ARBA00007738"/>
    </source>
</evidence>
<comment type="catalytic activity">
    <reaction evidence="12 13">
        <text>N(6)-acetyl-L-lysyl-[histone] + H2O = L-lysyl-[histone] + acetate</text>
        <dbReference type="Rhea" id="RHEA:58196"/>
        <dbReference type="Rhea" id="RHEA-COMP:9845"/>
        <dbReference type="Rhea" id="RHEA-COMP:11338"/>
        <dbReference type="ChEBI" id="CHEBI:15377"/>
        <dbReference type="ChEBI" id="CHEBI:29969"/>
        <dbReference type="ChEBI" id="CHEBI:30089"/>
        <dbReference type="ChEBI" id="CHEBI:61930"/>
        <dbReference type="EC" id="3.5.1.98"/>
    </reaction>
</comment>
<comment type="function">
    <text evidence="13">Responsible for the deacetylation of lysine residues on the N-terminal part of the core histones (H2A, H2B, H3 and H4). Histone deacetylation gives a tag for epigenetic repression and plays an important role in transcriptional regulation, cell cycle progression and developmental events.</text>
</comment>
<dbReference type="EC" id="3.5.1.98" evidence="3 13"/>
<feature type="region of interest" description="Disordered" evidence="15">
    <location>
        <begin position="133"/>
        <end position="154"/>
    </location>
</feature>
<feature type="compositionally biased region" description="Gly residues" evidence="15">
    <location>
        <begin position="138"/>
        <end position="149"/>
    </location>
</feature>
<dbReference type="InterPro" id="IPR046949">
    <property type="entry name" value="HDAC4/5/7/9"/>
</dbReference>
<accession>A0ABM1EUG7</accession>
<evidence type="ECO:0000256" key="7">
    <source>
        <dbReference type="ARBA" id="ARBA00022833"/>
    </source>
</evidence>
<evidence type="ECO:0000256" key="6">
    <source>
        <dbReference type="ARBA" id="ARBA00022801"/>
    </source>
</evidence>
<feature type="domain" description="Histone deacetylase" evidence="16">
    <location>
        <begin position="562"/>
        <end position="878"/>
    </location>
</feature>
<comment type="subcellular location">
    <subcellularLocation>
        <location evidence="1 13">Nucleus</location>
    </subcellularLocation>
</comment>
<keyword evidence="8 13" id="KW-0156">Chromatin regulator</keyword>
<keyword evidence="4 13" id="KW-0678">Repressor</keyword>
<dbReference type="PANTHER" id="PTHR45364">
    <property type="entry name" value="HISTONE DEACETYLASE 9-RELATED"/>
    <property type="match status" value="1"/>
</dbReference>
<dbReference type="PANTHER" id="PTHR45364:SF13">
    <property type="entry name" value="HISTONE DEACETYLASE"/>
    <property type="match status" value="1"/>
</dbReference>
<feature type="compositionally biased region" description="Polar residues" evidence="15">
    <location>
        <begin position="225"/>
        <end position="244"/>
    </location>
</feature>
<dbReference type="GeneID" id="106815835"/>
<dbReference type="Proteomes" id="UP000695022">
    <property type="component" value="Unplaced"/>
</dbReference>
<keyword evidence="10 13" id="KW-0804">Transcription</keyword>
<dbReference type="PIRSF" id="PIRSF037911">
    <property type="entry name" value="HDAC_II_euk"/>
    <property type="match status" value="1"/>
</dbReference>
<evidence type="ECO:0000256" key="14">
    <source>
        <dbReference type="SAM" id="Coils"/>
    </source>
</evidence>
<dbReference type="InterPro" id="IPR000286">
    <property type="entry name" value="HDACs"/>
</dbReference>
<keyword evidence="5" id="KW-0479">Metal-binding</keyword>
<keyword evidence="7" id="KW-0862">Zinc</keyword>
<evidence type="ECO:0000256" key="15">
    <source>
        <dbReference type="SAM" id="MobiDB-lite"/>
    </source>
</evidence>
<dbReference type="InterPro" id="IPR023696">
    <property type="entry name" value="Ureohydrolase_dom_sf"/>
</dbReference>
<evidence type="ECO:0000256" key="10">
    <source>
        <dbReference type="ARBA" id="ARBA00023163"/>
    </source>
</evidence>
<evidence type="ECO:0000256" key="9">
    <source>
        <dbReference type="ARBA" id="ARBA00023015"/>
    </source>
</evidence>
<evidence type="ECO:0000313" key="17">
    <source>
        <dbReference type="Proteomes" id="UP000695022"/>
    </source>
</evidence>
<dbReference type="RefSeq" id="XP_014675838.1">
    <property type="nucleotide sequence ID" value="XM_014820352.1"/>
</dbReference>
<dbReference type="PRINTS" id="PR01270">
    <property type="entry name" value="HDASUPER"/>
</dbReference>
<organism evidence="17 18">
    <name type="scientific">Priapulus caudatus</name>
    <name type="common">Priapulid worm</name>
    <dbReference type="NCBI Taxonomy" id="37621"/>
    <lineage>
        <taxon>Eukaryota</taxon>
        <taxon>Metazoa</taxon>
        <taxon>Ecdysozoa</taxon>
        <taxon>Scalidophora</taxon>
        <taxon>Priapulida</taxon>
        <taxon>Priapulimorpha</taxon>
        <taxon>Priapulimorphida</taxon>
        <taxon>Priapulidae</taxon>
        <taxon>Priapulus</taxon>
    </lineage>
</organism>
<dbReference type="InterPro" id="IPR037138">
    <property type="entry name" value="His_deacetylse_dom_sf"/>
</dbReference>
<dbReference type="Pfam" id="PF00850">
    <property type="entry name" value="Hist_deacetyl"/>
    <property type="match status" value="1"/>
</dbReference>
<evidence type="ECO:0000256" key="8">
    <source>
        <dbReference type="ARBA" id="ARBA00022853"/>
    </source>
</evidence>
<evidence type="ECO:0000256" key="3">
    <source>
        <dbReference type="ARBA" id="ARBA00012111"/>
    </source>
</evidence>
<keyword evidence="17" id="KW-1185">Reference proteome</keyword>
<dbReference type="CDD" id="cd11681">
    <property type="entry name" value="HDAC_classIIa"/>
    <property type="match status" value="1"/>
</dbReference>
<dbReference type="Gene3D" id="3.40.800.20">
    <property type="entry name" value="Histone deacetylase domain"/>
    <property type="match status" value="1"/>
</dbReference>
<comment type="similarity">
    <text evidence="2 13">Belongs to the histone deacetylase family. HD type 2 subfamily.</text>
</comment>
<keyword evidence="11" id="KW-0539">Nucleus</keyword>
<dbReference type="InterPro" id="IPR023801">
    <property type="entry name" value="His_deacetylse_dom"/>
</dbReference>
<evidence type="ECO:0000256" key="5">
    <source>
        <dbReference type="ARBA" id="ARBA00022723"/>
    </source>
</evidence>
<protein>
    <recommendedName>
        <fullName evidence="3 13">Histone deacetylase</fullName>
        <ecNumber evidence="3 13">3.5.1.98</ecNumber>
    </recommendedName>
</protein>